<feature type="compositionally biased region" description="Basic and acidic residues" evidence="1">
    <location>
        <begin position="16"/>
        <end position="39"/>
    </location>
</feature>
<sequence>MKSSEAESIFVSESAQDQKKPRPLEDLSKESAEDIPEIRHEGCVSDSHWAAPVLPKPAQVTQFESSPFKLSNSNLKPCRLPAACPPNPFGCLDLDFGKIVDNSDLLEPLKPVENDPVLARSTAGHTPFRTRPSILARGKRMGQDGRSGLPKPGLGSGLVMEPRSGPDKPSPAFTILKSLSCSRGKSAASGTESRIPKTIPTPTLELIQEDFVDETAVRSLPPWEDDVLISHHPDGLNVMDSPTPKTILTDLGLDSNGKGKWLGKAGIWPTKISDQWIFSIGM</sequence>
<evidence type="ECO:0000313" key="3">
    <source>
        <dbReference type="Proteomes" id="UP001141806"/>
    </source>
</evidence>
<name>A0A9Q0L340_9MAGN</name>
<accession>A0A9Q0L340</accession>
<comment type="caution">
    <text evidence="2">The sequence shown here is derived from an EMBL/GenBank/DDBJ whole genome shotgun (WGS) entry which is preliminary data.</text>
</comment>
<feature type="region of interest" description="Disordered" evidence="1">
    <location>
        <begin position="139"/>
        <end position="170"/>
    </location>
</feature>
<dbReference type="Proteomes" id="UP001141806">
    <property type="component" value="Unassembled WGS sequence"/>
</dbReference>
<organism evidence="2 3">
    <name type="scientific">Protea cynaroides</name>
    <dbReference type="NCBI Taxonomy" id="273540"/>
    <lineage>
        <taxon>Eukaryota</taxon>
        <taxon>Viridiplantae</taxon>
        <taxon>Streptophyta</taxon>
        <taxon>Embryophyta</taxon>
        <taxon>Tracheophyta</taxon>
        <taxon>Spermatophyta</taxon>
        <taxon>Magnoliopsida</taxon>
        <taxon>Proteales</taxon>
        <taxon>Proteaceae</taxon>
        <taxon>Protea</taxon>
    </lineage>
</organism>
<reference evidence="2" key="1">
    <citation type="journal article" date="2023" name="Plant J.">
        <title>The genome of the king protea, Protea cynaroides.</title>
        <authorList>
            <person name="Chang J."/>
            <person name="Duong T.A."/>
            <person name="Schoeman C."/>
            <person name="Ma X."/>
            <person name="Roodt D."/>
            <person name="Barker N."/>
            <person name="Li Z."/>
            <person name="Van de Peer Y."/>
            <person name="Mizrachi E."/>
        </authorList>
    </citation>
    <scope>NUCLEOTIDE SEQUENCE</scope>
    <source>
        <tissue evidence="2">Young leaves</tissue>
    </source>
</reference>
<dbReference type="EMBL" id="JAMYWD010000001">
    <property type="protein sequence ID" value="KAJ4981663.1"/>
    <property type="molecule type" value="Genomic_DNA"/>
</dbReference>
<protein>
    <submittedName>
        <fullName evidence="2">Uncharacterized protein</fullName>
    </submittedName>
</protein>
<evidence type="ECO:0000256" key="1">
    <source>
        <dbReference type="SAM" id="MobiDB-lite"/>
    </source>
</evidence>
<evidence type="ECO:0000313" key="2">
    <source>
        <dbReference type="EMBL" id="KAJ4981663.1"/>
    </source>
</evidence>
<gene>
    <name evidence="2" type="ORF">NE237_032500</name>
</gene>
<keyword evidence="3" id="KW-1185">Reference proteome</keyword>
<proteinExistence type="predicted"/>
<feature type="region of interest" description="Disordered" evidence="1">
    <location>
        <begin position="1"/>
        <end position="39"/>
    </location>
</feature>
<dbReference type="AlphaFoldDB" id="A0A9Q0L340"/>